<dbReference type="InterPro" id="IPR029261">
    <property type="entry name" value="Transposase_Znf"/>
</dbReference>
<accession>A0ABX6YXA5</accession>
<sequence>MTRRFDTKLLPEGLRATGYSVDGATLAIDAEIMEAEVICPGCGQRSSRRHGRYVRHLMDFPAHGRAVQVRLSVRRFRCVASHCSITTFSEKVPDCLACRHGRRTGRFQDLVAYLGRAMGGRPAQALGCRLRFGVSKDTFLRGAASGARTTGPEPRVIGIDDWAWRKGQRYGTLICDLERRTVIDLLPDREPATVAA</sequence>
<dbReference type="PANTHER" id="PTHR33498:SF1">
    <property type="entry name" value="TRANSPOSASE FOR INSERTION SEQUENCE ELEMENT IS1557"/>
    <property type="match status" value="1"/>
</dbReference>
<proteinExistence type="predicted"/>
<protein>
    <submittedName>
        <fullName evidence="2">Transposase</fullName>
    </submittedName>
</protein>
<dbReference type="Pfam" id="PF14690">
    <property type="entry name" value="Zn_ribbon_ISL3"/>
    <property type="match status" value="1"/>
</dbReference>
<gene>
    <name evidence="2" type="ORF">AKL02_013385</name>
</gene>
<evidence type="ECO:0000313" key="3">
    <source>
        <dbReference type="Proteomes" id="UP000192422"/>
    </source>
</evidence>
<dbReference type="PANTHER" id="PTHR33498">
    <property type="entry name" value="TRANSPOSASE FOR INSERTION SEQUENCE ELEMENT IS1557"/>
    <property type="match status" value="1"/>
</dbReference>
<keyword evidence="3" id="KW-1185">Reference proteome</keyword>
<reference evidence="2 3" key="1">
    <citation type="submission" date="2020-05" db="EMBL/GenBank/DDBJ databases">
        <title>Thioclava electrotropha strain Elox9 finished genome.</title>
        <authorList>
            <person name="Rowe A.R."/>
            <person name="Wilbanks E.G."/>
        </authorList>
    </citation>
    <scope>NUCLEOTIDE SEQUENCE [LARGE SCALE GENOMIC DNA]</scope>
    <source>
        <strain evidence="2 3">Elox9</strain>
    </source>
</reference>
<organism evidence="2 3">
    <name type="scientific">Thioclava electrotropha</name>
    <dbReference type="NCBI Taxonomy" id="1549850"/>
    <lineage>
        <taxon>Bacteria</taxon>
        <taxon>Pseudomonadati</taxon>
        <taxon>Pseudomonadota</taxon>
        <taxon>Alphaproteobacteria</taxon>
        <taxon>Rhodobacterales</taxon>
        <taxon>Paracoccaceae</taxon>
        <taxon>Thioclava</taxon>
    </lineage>
</organism>
<name>A0ABX6YXA5_9RHOB</name>
<dbReference type="Proteomes" id="UP000192422">
    <property type="component" value="Chromosome"/>
</dbReference>
<dbReference type="EMBL" id="CP053562">
    <property type="protein sequence ID" value="QPZ91785.1"/>
    <property type="molecule type" value="Genomic_DNA"/>
</dbReference>
<evidence type="ECO:0000313" key="2">
    <source>
        <dbReference type="EMBL" id="QPZ91785.1"/>
    </source>
</evidence>
<evidence type="ECO:0000259" key="1">
    <source>
        <dbReference type="Pfam" id="PF14690"/>
    </source>
</evidence>
<dbReference type="InterPro" id="IPR047951">
    <property type="entry name" value="Transpos_ISL3"/>
</dbReference>
<feature type="domain" description="Transposase IS204/IS1001/IS1096/IS1165 zinc-finger" evidence="1">
    <location>
        <begin position="37"/>
        <end position="78"/>
    </location>
</feature>